<sequence>MPTFFSGLPVHVLVVHAVVVLVPLAVLGAVLIALWPAARRRHGWLVVAVAAVGTASIPIATSSGEGLERHLPRTALLSAHTHLGDQLLPFAALLLVAVAGLMLLDRHTTRPSLIDGDRQQAAAPSGPGTMAAPARTPTWIRPAAAALSVITVLLAVVTAVQVVRIGDSGARAAWGGMQYVQQAPPHRPGAGD</sequence>
<dbReference type="InterPro" id="IPR019251">
    <property type="entry name" value="DUF2231_TM"/>
</dbReference>
<reference evidence="4 5" key="1">
    <citation type="submission" date="2020-04" db="EMBL/GenBank/DDBJ databases">
        <authorList>
            <person name="Klaysubun C."/>
            <person name="Duangmal K."/>
            <person name="Lipun K."/>
        </authorList>
    </citation>
    <scope>NUCLEOTIDE SEQUENCE [LARGE SCALE GENOMIC DNA]</scope>
    <source>
        <strain evidence="4 5">K10HN5</strain>
    </source>
</reference>
<protein>
    <recommendedName>
        <fullName evidence="3">DUF2231 domain-containing protein</fullName>
    </recommendedName>
</protein>
<gene>
    <name evidence="4" type="ORF">HF526_27440</name>
</gene>
<evidence type="ECO:0000256" key="1">
    <source>
        <dbReference type="SAM" id="MobiDB-lite"/>
    </source>
</evidence>
<dbReference type="EMBL" id="JAAXLA010000070">
    <property type="protein sequence ID" value="NMI01008.1"/>
    <property type="molecule type" value="Genomic_DNA"/>
</dbReference>
<proteinExistence type="predicted"/>
<evidence type="ECO:0000256" key="2">
    <source>
        <dbReference type="SAM" id="Phobius"/>
    </source>
</evidence>
<keyword evidence="2" id="KW-1133">Transmembrane helix</keyword>
<comment type="caution">
    <text evidence="4">The sequence shown here is derived from an EMBL/GenBank/DDBJ whole genome shotgun (WGS) entry which is preliminary data.</text>
</comment>
<dbReference type="Proteomes" id="UP000820669">
    <property type="component" value="Unassembled WGS sequence"/>
</dbReference>
<keyword evidence="2" id="KW-0472">Membrane</keyword>
<accession>A0ABX1SKE4</accession>
<evidence type="ECO:0000313" key="4">
    <source>
        <dbReference type="EMBL" id="NMI01008.1"/>
    </source>
</evidence>
<dbReference type="RefSeq" id="WP_169384470.1">
    <property type="nucleotide sequence ID" value="NZ_JAAXLA010000070.1"/>
</dbReference>
<feature type="transmembrane region" description="Helical" evidence="2">
    <location>
        <begin position="12"/>
        <end position="35"/>
    </location>
</feature>
<feature type="domain" description="DUF2231" evidence="3">
    <location>
        <begin position="7"/>
        <end position="175"/>
    </location>
</feature>
<evidence type="ECO:0000313" key="5">
    <source>
        <dbReference type="Proteomes" id="UP000820669"/>
    </source>
</evidence>
<feature type="transmembrane region" description="Helical" evidence="2">
    <location>
        <begin position="42"/>
        <end position="61"/>
    </location>
</feature>
<keyword evidence="2" id="KW-0812">Transmembrane</keyword>
<feature type="transmembrane region" description="Helical" evidence="2">
    <location>
        <begin position="87"/>
        <end position="104"/>
    </location>
</feature>
<dbReference type="Pfam" id="PF09990">
    <property type="entry name" value="DUF2231"/>
    <property type="match status" value="1"/>
</dbReference>
<name>A0ABX1SKE4_9PSEU</name>
<feature type="region of interest" description="Disordered" evidence="1">
    <location>
        <begin position="114"/>
        <end position="133"/>
    </location>
</feature>
<feature type="transmembrane region" description="Helical" evidence="2">
    <location>
        <begin position="143"/>
        <end position="163"/>
    </location>
</feature>
<keyword evidence="5" id="KW-1185">Reference proteome</keyword>
<evidence type="ECO:0000259" key="3">
    <source>
        <dbReference type="Pfam" id="PF09990"/>
    </source>
</evidence>
<organism evidence="4 5">
    <name type="scientific">Pseudonocardia acidicola</name>
    <dbReference type="NCBI Taxonomy" id="2724939"/>
    <lineage>
        <taxon>Bacteria</taxon>
        <taxon>Bacillati</taxon>
        <taxon>Actinomycetota</taxon>
        <taxon>Actinomycetes</taxon>
        <taxon>Pseudonocardiales</taxon>
        <taxon>Pseudonocardiaceae</taxon>
        <taxon>Pseudonocardia</taxon>
    </lineage>
</organism>